<proteinExistence type="predicted"/>
<feature type="region of interest" description="Disordered" evidence="1">
    <location>
        <begin position="1"/>
        <end position="86"/>
    </location>
</feature>
<evidence type="ECO:0000256" key="1">
    <source>
        <dbReference type="SAM" id="MobiDB-lite"/>
    </source>
</evidence>
<organism evidence="2 3">
    <name type="scientific">Liparis tanakae</name>
    <name type="common">Tanaka's snailfish</name>
    <dbReference type="NCBI Taxonomy" id="230148"/>
    <lineage>
        <taxon>Eukaryota</taxon>
        <taxon>Metazoa</taxon>
        <taxon>Chordata</taxon>
        <taxon>Craniata</taxon>
        <taxon>Vertebrata</taxon>
        <taxon>Euteleostomi</taxon>
        <taxon>Actinopterygii</taxon>
        <taxon>Neopterygii</taxon>
        <taxon>Teleostei</taxon>
        <taxon>Neoteleostei</taxon>
        <taxon>Acanthomorphata</taxon>
        <taxon>Eupercaria</taxon>
        <taxon>Perciformes</taxon>
        <taxon>Cottioidei</taxon>
        <taxon>Cottales</taxon>
        <taxon>Liparidae</taxon>
        <taxon>Liparis</taxon>
    </lineage>
</organism>
<reference evidence="2 3" key="1">
    <citation type="submission" date="2019-03" db="EMBL/GenBank/DDBJ databases">
        <title>First draft genome of Liparis tanakae, snailfish: a comprehensive survey of snailfish specific genes.</title>
        <authorList>
            <person name="Kim W."/>
            <person name="Song I."/>
            <person name="Jeong J.-H."/>
            <person name="Kim D."/>
            <person name="Kim S."/>
            <person name="Ryu S."/>
            <person name="Song J.Y."/>
            <person name="Lee S.K."/>
        </authorList>
    </citation>
    <scope>NUCLEOTIDE SEQUENCE [LARGE SCALE GENOMIC DNA]</scope>
    <source>
        <tissue evidence="2">Muscle</tissue>
    </source>
</reference>
<sequence length="86" mass="9123">MVYPTGYHVSSSAGEEEEGGERWESRHLLQEVYDNESRLFPEPAKNCTEPGEGSGNAAAGTPKSNELAAFSPRSLGDSSGESTNSS</sequence>
<comment type="caution">
    <text evidence="2">The sequence shown here is derived from an EMBL/GenBank/DDBJ whole genome shotgun (WGS) entry which is preliminary data.</text>
</comment>
<protein>
    <submittedName>
        <fullName evidence="2">Uncharacterized protein</fullName>
    </submittedName>
</protein>
<evidence type="ECO:0000313" key="2">
    <source>
        <dbReference type="EMBL" id="TNN33091.1"/>
    </source>
</evidence>
<feature type="compositionally biased region" description="Basic and acidic residues" evidence="1">
    <location>
        <begin position="20"/>
        <end position="39"/>
    </location>
</feature>
<dbReference type="Proteomes" id="UP000314294">
    <property type="component" value="Unassembled WGS sequence"/>
</dbReference>
<accession>A0A4Z2EWY7</accession>
<dbReference type="AlphaFoldDB" id="A0A4Z2EWY7"/>
<dbReference type="EMBL" id="SRLO01002362">
    <property type="protein sequence ID" value="TNN33091.1"/>
    <property type="molecule type" value="Genomic_DNA"/>
</dbReference>
<gene>
    <name evidence="2" type="ORF">EYF80_056743</name>
</gene>
<evidence type="ECO:0000313" key="3">
    <source>
        <dbReference type="Proteomes" id="UP000314294"/>
    </source>
</evidence>
<name>A0A4Z2EWY7_9TELE</name>
<keyword evidence="3" id="KW-1185">Reference proteome</keyword>
<feature type="compositionally biased region" description="Polar residues" evidence="1">
    <location>
        <begin position="76"/>
        <end position="86"/>
    </location>
</feature>